<dbReference type="AlphaFoldDB" id="A0AAW9RZQ4"/>
<name>A0AAW9RZQ4_9BACT</name>
<evidence type="ECO:0000256" key="1">
    <source>
        <dbReference type="SAM" id="Phobius"/>
    </source>
</evidence>
<dbReference type="EMBL" id="JBDKWZ010000001">
    <property type="protein sequence ID" value="MEN7546406.1"/>
    <property type="molecule type" value="Genomic_DNA"/>
</dbReference>
<reference evidence="2 3" key="1">
    <citation type="submission" date="2024-04" db="EMBL/GenBank/DDBJ databases">
        <title>Novel genus in family Flammeovirgaceae.</title>
        <authorList>
            <person name="Nguyen T.H."/>
            <person name="Vuong T.Q."/>
            <person name="Le H."/>
            <person name="Kim S.-G."/>
        </authorList>
    </citation>
    <scope>NUCLEOTIDE SEQUENCE [LARGE SCALE GENOMIC DNA]</scope>
    <source>
        <strain evidence="2 3">JCM 23209</strain>
    </source>
</reference>
<proteinExistence type="predicted"/>
<sequence length="146" mass="16692">MKFNWGHGITLAFIIVCSTFLTAVYQTTNHPHHLMVENYYEKELVYDEQMEKVRNVQELGVKPTLQYDTSMQAILVNIPGGTGEGGKITFLRPSNPQWDFEIALGNSGQTLQSVQARKVQSGMWKVMIEWTKDGKAFYDEQTFVKP</sequence>
<feature type="transmembrane region" description="Helical" evidence="1">
    <location>
        <begin position="6"/>
        <end position="25"/>
    </location>
</feature>
<keyword evidence="1" id="KW-0472">Membrane</keyword>
<dbReference type="InterPro" id="IPR008620">
    <property type="entry name" value="FixH"/>
</dbReference>
<keyword evidence="1" id="KW-0812">Transmembrane</keyword>
<dbReference type="Pfam" id="PF05751">
    <property type="entry name" value="FixH"/>
    <property type="match status" value="1"/>
</dbReference>
<accession>A0AAW9RZQ4</accession>
<evidence type="ECO:0000313" key="2">
    <source>
        <dbReference type="EMBL" id="MEN7546406.1"/>
    </source>
</evidence>
<keyword evidence="1" id="KW-1133">Transmembrane helix</keyword>
<organism evidence="2 3">
    <name type="scientific">Rapidithrix thailandica</name>
    <dbReference type="NCBI Taxonomy" id="413964"/>
    <lineage>
        <taxon>Bacteria</taxon>
        <taxon>Pseudomonadati</taxon>
        <taxon>Bacteroidota</taxon>
        <taxon>Cytophagia</taxon>
        <taxon>Cytophagales</taxon>
        <taxon>Flammeovirgaceae</taxon>
        <taxon>Rapidithrix</taxon>
    </lineage>
</organism>
<dbReference type="Proteomes" id="UP001403385">
    <property type="component" value="Unassembled WGS sequence"/>
</dbReference>
<evidence type="ECO:0000313" key="3">
    <source>
        <dbReference type="Proteomes" id="UP001403385"/>
    </source>
</evidence>
<gene>
    <name evidence="2" type="ORF">AAG747_00710</name>
</gene>
<keyword evidence="3" id="KW-1185">Reference proteome</keyword>
<dbReference type="RefSeq" id="WP_346819193.1">
    <property type="nucleotide sequence ID" value="NZ_JBDKWZ010000001.1"/>
</dbReference>
<protein>
    <submittedName>
        <fullName evidence="2">FixH family protein</fullName>
    </submittedName>
</protein>
<comment type="caution">
    <text evidence="2">The sequence shown here is derived from an EMBL/GenBank/DDBJ whole genome shotgun (WGS) entry which is preliminary data.</text>
</comment>